<dbReference type="CDD" id="cd01465">
    <property type="entry name" value="vWA_subgroup"/>
    <property type="match status" value="1"/>
</dbReference>
<name>A0A964C196_9CYAN</name>
<feature type="domain" description="VWFA" evidence="1">
    <location>
        <begin position="40"/>
        <end position="219"/>
    </location>
</feature>
<dbReference type="PROSITE" id="PS50234">
    <property type="entry name" value="VWFA"/>
    <property type="match status" value="1"/>
</dbReference>
<dbReference type="InterPro" id="IPR051266">
    <property type="entry name" value="CLCR"/>
</dbReference>
<dbReference type="Pfam" id="PF00092">
    <property type="entry name" value="VWA"/>
    <property type="match status" value="1"/>
</dbReference>
<dbReference type="Gene3D" id="3.40.50.410">
    <property type="entry name" value="von Willebrand factor, type A domain"/>
    <property type="match status" value="1"/>
</dbReference>
<sequence>MKVNYFLSKSQIAVNKTTHVDVIINFQGEDSPENSRRPINLSLVLDRSGSMSGSPLRNALKAAEQLVEFLQPEDYLSVVVYDDVAETVIPPQLVTDKKAIKAAIKQIRARGITNLSAGWLMGCDKVQSQQTSQLLNRVLLLTDGLANMGIVEPSILVNTAKEKAEAGIMTTTLGFGSYFNEDLLIDLAEAGGGNFYFIQSGDDAANVFNIEMESLTSVVGQNLTVDLSTKNKTQVAEVLNKYPSQTQDSGVEVFLGDVYRVESKPLVLRFSIPAIATEGTVDLGVIEYSYEKVVDGSIKKFRDSFPLSIGVVSSEAASKVEINADVTQQASQLRIAQKKEEAVAIADKGNYQQAAEILRQAVAELKSQALNEYFEIAEEIEQLKYYAQRLDDRRFDLSIRKEMRDQSYQAQKRDREDLRLRGTSAGASNSLDIVTEAGDGIVLKCDRIKGKLRIRVVSEGYDPDFNVQFPRSIREEGASYLVDKVELSANGTFYRTVGDIRRLLKPGEKLATVTTRNTNFQKAKVKGTAADLPTTDTVGDGVLVQCLKEKSKLRARVVSDGYDPNWNMRFPRSIREEGMMYVVDEVKESSQGGFYLAYGEIKKFVQ</sequence>
<dbReference type="PANTHER" id="PTHR10579:SF43">
    <property type="entry name" value="ZINC FINGER (C3HC4-TYPE RING FINGER) FAMILY PROTEIN"/>
    <property type="match status" value="1"/>
</dbReference>
<organism evidence="2 3">
    <name type="scientific">Waterburya agarophytonicola KI4</name>
    <dbReference type="NCBI Taxonomy" id="2874699"/>
    <lineage>
        <taxon>Bacteria</taxon>
        <taxon>Bacillati</taxon>
        <taxon>Cyanobacteriota</taxon>
        <taxon>Cyanophyceae</taxon>
        <taxon>Pleurocapsales</taxon>
        <taxon>Hyellaceae</taxon>
        <taxon>Waterburya</taxon>
        <taxon>Waterburya agarophytonicola</taxon>
    </lineage>
</organism>
<dbReference type="AlphaFoldDB" id="A0A964C196"/>
<proteinExistence type="predicted"/>
<dbReference type="SMART" id="SM00327">
    <property type="entry name" value="VWA"/>
    <property type="match status" value="1"/>
</dbReference>
<protein>
    <submittedName>
        <fullName evidence="2">VWA domain-containing protein</fullName>
    </submittedName>
</protein>
<dbReference type="InterPro" id="IPR036465">
    <property type="entry name" value="vWFA_dom_sf"/>
</dbReference>
<dbReference type="SUPFAM" id="SSF53300">
    <property type="entry name" value="vWA-like"/>
    <property type="match status" value="1"/>
</dbReference>
<dbReference type="InterPro" id="IPR002035">
    <property type="entry name" value="VWF_A"/>
</dbReference>
<keyword evidence="3" id="KW-1185">Reference proteome</keyword>
<comment type="caution">
    <text evidence="2">The sequence shown here is derived from an EMBL/GenBank/DDBJ whole genome shotgun (WGS) entry which is preliminary data.</text>
</comment>
<gene>
    <name evidence="2" type="ORF">I4641_22505</name>
</gene>
<dbReference type="Proteomes" id="UP000729733">
    <property type="component" value="Unassembled WGS sequence"/>
</dbReference>
<evidence type="ECO:0000313" key="2">
    <source>
        <dbReference type="EMBL" id="MCC0179720.1"/>
    </source>
</evidence>
<evidence type="ECO:0000313" key="3">
    <source>
        <dbReference type="Proteomes" id="UP000729733"/>
    </source>
</evidence>
<dbReference type="EMBL" id="JADWDC010000106">
    <property type="protein sequence ID" value="MCC0179720.1"/>
    <property type="molecule type" value="Genomic_DNA"/>
</dbReference>
<evidence type="ECO:0000259" key="1">
    <source>
        <dbReference type="PROSITE" id="PS50234"/>
    </source>
</evidence>
<reference evidence="2" key="1">
    <citation type="journal article" date="2021" name="Antonie Van Leeuwenhoek">
        <title>Draft genome and description of Waterburya agarophytonicola gen. nov. sp. nov. (Pleurocapsales, Cyanobacteria): a seaweed symbiont.</title>
        <authorList>
            <person name="Bonthond G."/>
            <person name="Shalygin S."/>
            <person name="Bayer T."/>
            <person name="Weinberger F."/>
        </authorList>
    </citation>
    <scope>NUCLEOTIDE SEQUENCE</scope>
    <source>
        <strain evidence="2">KI4</strain>
    </source>
</reference>
<accession>A0A964C196</accession>
<dbReference type="PANTHER" id="PTHR10579">
    <property type="entry name" value="CALCIUM-ACTIVATED CHLORIDE CHANNEL REGULATOR"/>
    <property type="match status" value="1"/>
</dbReference>
<dbReference type="RefSeq" id="WP_229642817.1">
    <property type="nucleotide sequence ID" value="NZ_JADWDC010000106.1"/>
</dbReference>